<dbReference type="AlphaFoldDB" id="E0ULT9"/>
<gene>
    <name evidence="1" type="ordered locus">Cyan7822_6077</name>
</gene>
<sequence>MAGKTISAYTDAETASRLGIIAKVEQRTQAQIGGMALKLFVSLPKEAREALWQVKALGNEQDWESLIKEVTRTLLNVQYKLAAQQVVEQIKLEELGNLESEDEILKAAVNLTCDE</sequence>
<organism evidence="1 2">
    <name type="scientific">Gloeothece verrucosa (strain PCC 7822)</name>
    <name type="common">Cyanothece sp. (strain PCC 7822)</name>
    <dbReference type="NCBI Taxonomy" id="497965"/>
    <lineage>
        <taxon>Bacteria</taxon>
        <taxon>Bacillati</taxon>
        <taxon>Cyanobacteriota</taxon>
        <taxon>Cyanophyceae</taxon>
        <taxon>Oscillatoriophycideae</taxon>
        <taxon>Chroococcales</taxon>
        <taxon>Aphanothecaceae</taxon>
        <taxon>Gloeothece</taxon>
        <taxon>Gloeothece verrucosa</taxon>
    </lineage>
</organism>
<protein>
    <submittedName>
        <fullName evidence="1">Uncharacterized protein</fullName>
    </submittedName>
</protein>
<proteinExistence type="predicted"/>
<keyword evidence="1" id="KW-0614">Plasmid</keyword>
<dbReference type="EMBL" id="CP002199">
    <property type="protein sequence ID" value="ADN17919.1"/>
    <property type="molecule type" value="Genomic_DNA"/>
</dbReference>
<reference evidence="2" key="1">
    <citation type="journal article" date="2011" name="MBio">
        <title>Novel metabolic attributes of the genus Cyanothece, comprising a group of unicellular nitrogen-fixing Cyanobacteria.</title>
        <authorList>
            <person name="Bandyopadhyay A."/>
            <person name="Elvitigala T."/>
            <person name="Welsh E."/>
            <person name="Stockel J."/>
            <person name="Liberton M."/>
            <person name="Min H."/>
            <person name="Sherman L.A."/>
            <person name="Pakrasi H.B."/>
        </authorList>
    </citation>
    <scope>NUCLEOTIDE SEQUENCE [LARGE SCALE GENOMIC DNA]</scope>
    <source>
        <strain evidence="2">PCC 7822</strain>
        <plasmid evidence="2">Cy782201</plasmid>
    </source>
</reference>
<name>E0ULT9_GLOV7</name>
<geneLocation type="plasmid" evidence="1 2">
    <name>Cy782201</name>
</geneLocation>
<accession>E0ULT9</accession>
<dbReference type="OrthoDB" id="7305996at2"/>
<dbReference type="KEGG" id="cyj:Cyan7822_6077"/>
<keyword evidence="2" id="KW-1185">Reference proteome</keyword>
<dbReference type="HOGENOM" id="CLU_170935_0_0_3"/>
<dbReference type="Proteomes" id="UP000008206">
    <property type="component" value="Plasmid Cy782201"/>
</dbReference>
<evidence type="ECO:0000313" key="1">
    <source>
        <dbReference type="EMBL" id="ADN17919.1"/>
    </source>
</evidence>
<evidence type="ECO:0000313" key="2">
    <source>
        <dbReference type="Proteomes" id="UP000008206"/>
    </source>
</evidence>
<dbReference type="RefSeq" id="WP_013334669.1">
    <property type="nucleotide sequence ID" value="NC_014533.1"/>
</dbReference>